<evidence type="ECO:0000256" key="9">
    <source>
        <dbReference type="ARBA" id="ARBA00047392"/>
    </source>
</evidence>
<dbReference type="PANTHER" id="PTHR42758:SF2">
    <property type="entry name" value="PHOSPHATIDYLGLYCEROL PHOSPHOLIPASE C"/>
    <property type="match status" value="1"/>
</dbReference>
<dbReference type="InterPro" id="IPR030395">
    <property type="entry name" value="GP_PDE_dom"/>
</dbReference>
<evidence type="ECO:0000259" key="14">
    <source>
        <dbReference type="PROSITE" id="PS51704"/>
    </source>
</evidence>
<comment type="catalytic activity">
    <reaction evidence="12">
        <text>N,1-di-(9Z-octadecenoyl)-sn-glycero-3-phosphoethanolamine + H2O = N-(9Z-octadecenoyl) ethanolamine + 1-(9Z-octadecenoyl)-sn-glycero-3-phosphate + H(+)</text>
        <dbReference type="Rhea" id="RHEA:56460"/>
        <dbReference type="ChEBI" id="CHEBI:15377"/>
        <dbReference type="ChEBI" id="CHEBI:15378"/>
        <dbReference type="ChEBI" id="CHEBI:71466"/>
        <dbReference type="ChEBI" id="CHEBI:74544"/>
        <dbReference type="ChEBI" id="CHEBI:85222"/>
    </reaction>
    <physiologicalReaction direction="left-to-right" evidence="12">
        <dbReference type="Rhea" id="RHEA:56461"/>
    </physiologicalReaction>
</comment>
<feature type="transmembrane region" description="Helical" evidence="13">
    <location>
        <begin position="6"/>
        <end position="24"/>
    </location>
</feature>
<keyword evidence="7 13" id="KW-0472">Membrane</keyword>
<reference evidence="16" key="1">
    <citation type="submission" date="2023-11" db="UniProtKB">
        <authorList>
            <consortium name="WormBaseParasite"/>
        </authorList>
    </citation>
    <scope>IDENTIFICATION</scope>
</reference>
<name>A0AA84ZJ98_9TREM</name>
<comment type="catalytic activity">
    <reaction evidence="11">
        <text>1-O-(1Z-octadecenyl)-sn-glycero-3-phospho-N-hexadecanoyl-ethanolamine + H2O = 1-O-(1Z-octadecenyl)-sn-glycero-3-phosphate + N-hexadecanoylethanolamine + H(+)</text>
        <dbReference type="Rhea" id="RHEA:53184"/>
        <dbReference type="ChEBI" id="CHEBI:15377"/>
        <dbReference type="ChEBI" id="CHEBI:15378"/>
        <dbReference type="ChEBI" id="CHEBI:71464"/>
        <dbReference type="ChEBI" id="CHEBI:137009"/>
        <dbReference type="ChEBI" id="CHEBI:137017"/>
    </reaction>
    <physiologicalReaction direction="left-to-right" evidence="11">
        <dbReference type="Rhea" id="RHEA:53185"/>
    </physiologicalReaction>
</comment>
<dbReference type="Gene3D" id="3.20.20.190">
    <property type="entry name" value="Phosphatidylinositol (PI) phosphodiesterase"/>
    <property type="match status" value="2"/>
</dbReference>
<dbReference type="CDD" id="cd08612">
    <property type="entry name" value="GDPD_GDE4"/>
    <property type="match status" value="1"/>
</dbReference>
<dbReference type="Pfam" id="PF03009">
    <property type="entry name" value="GDPD"/>
    <property type="match status" value="1"/>
</dbReference>
<dbReference type="WBParaSite" id="SMRG1_34110.2">
    <property type="protein sequence ID" value="SMRG1_34110.2"/>
    <property type="gene ID" value="SMRG1_34110"/>
</dbReference>
<evidence type="ECO:0000256" key="1">
    <source>
        <dbReference type="ARBA" id="ARBA00004370"/>
    </source>
</evidence>
<keyword evidence="3 13" id="KW-0812">Transmembrane</keyword>
<comment type="catalytic activity">
    <reaction evidence="10">
        <text>N-hexadecanoyl-1-(9Z-octadecenoyl)-sn-glycero-3-phosphoethanolamine + H2O = N-hexadecanoylethanolamine + 1-(9Z-octadecenoyl)-sn-glycero-3-phosphate + H(+)</text>
        <dbReference type="Rhea" id="RHEA:53168"/>
        <dbReference type="ChEBI" id="CHEBI:15377"/>
        <dbReference type="ChEBI" id="CHEBI:15378"/>
        <dbReference type="ChEBI" id="CHEBI:71464"/>
        <dbReference type="ChEBI" id="CHEBI:74544"/>
        <dbReference type="ChEBI" id="CHEBI:85217"/>
    </reaction>
    <physiologicalReaction direction="left-to-right" evidence="10">
        <dbReference type="Rhea" id="RHEA:53169"/>
    </physiologicalReaction>
</comment>
<keyword evidence="6" id="KW-0443">Lipid metabolism</keyword>
<dbReference type="GO" id="GO:0005789">
    <property type="term" value="C:endoplasmic reticulum membrane"/>
    <property type="evidence" value="ECO:0007669"/>
    <property type="project" value="TreeGrafter"/>
</dbReference>
<dbReference type="GO" id="GO:0046475">
    <property type="term" value="P:glycerophospholipid catabolic process"/>
    <property type="evidence" value="ECO:0007669"/>
    <property type="project" value="TreeGrafter"/>
</dbReference>
<evidence type="ECO:0000256" key="6">
    <source>
        <dbReference type="ARBA" id="ARBA00023098"/>
    </source>
</evidence>
<dbReference type="PROSITE" id="PS50007">
    <property type="entry name" value="PIPLC_X_DOMAIN"/>
    <property type="match status" value="1"/>
</dbReference>
<evidence type="ECO:0000256" key="5">
    <source>
        <dbReference type="ARBA" id="ARBA00022989"/>
    </source>
</evidence>
<evidence type="ECO:0000256" key="3">
    <source>
        <dbReference type="ARBA" id="ARBA00022692"/>
    </source>
</evidence>
<comment type="similarity">
    <text evidence="2">Belongs to the glycerophosphoryl diester phosphodiesterase family.</text>
</comment>
<evidence type="ECO:0000256" key="11">
    <source>
        <dbReference type="ARBA" id="ARBA00048580"/>
    </source>
</evidence>
<evidence type="ECO:0000256" key="8">
    <source>
        <dbReference type="ARBA" id="ARBA00036083"/>
    </source>
</evidence>
<evidence type="ECO:0000256" key="10">
    <source>
        <dbReference type="ARBA" id="ARBA00047538"/>
    </source>
</evidence>
<keyword evidence="5 13" id="KW-1133">Transmembrane helix</keyword>
<dbReference type="SUPFAM" id="SSF51695">
    <property type="entry name" value="PLC-like phosphodiesterases"/>
    <property type="match status" value="1"/>
</dbReference>
<proteinExistence type="inferred from homology"/>
<keyword evidence="4" id="KW-0378">Hydrolase</keyword>
<dbReference type="AlphaFoldDB" id="A0AA84ZJ98"/>
<comment type="subcellular location">
    <subcellularLocation>
        <location evidence="1">Membrane</location>
    </subcellularLocation>
</comment>
<comment type="catalytic activity">
    <reaction evidence="8">
        <text>1-O-hexadecyl-sn-glycero-3-phosphocholine + H2O = 1-O-hexadecyl-sn-glycero-3-phosphate + choline + H(+)</text>
        <dbReference type="Rhea" id="RHEA:41143"/>
        <dbReference type="ChEBI" id="CHEBI:15354"/>
        <dbReference type="ChEBI" id="CHEBI:15377"/>
        <dbReference type="ChEBI" id="CHEBI:15378"/>
        <dbReference type="ChEBI" id="CHEBI:64496"/>
        <dbReference type="ChEBI" id="CHEBI:77580"/>
    </reaction>
    <physiologicalReaction direction="left-to-right" evidence="8">
        <dbReference type="Rhea" id="RHEA:41144"/>
    </physiologicalReaction>
</comment>
<evidence type="ECO:0000256" key="13">
    <source>
        <dbReference type="SAM" id="Phobius"/>
    </source>
</evidence>
<evidence type="ECO:0000256" key="2">
    <source>
        <dbReference type="ARBA" id="ARBA00007277"/>
    </source>
</evidence>
<accession>A0AA84ZJ98</accession>
<protein>
    <submittedName>
        <fullName evidence="16">GP-PDE domain-containing protein</fullName>
    </submittedName>
</protein>
<evidence type="ECO:0000256" key="12">
    <source>
        <dbReference type="ARBA" id="ARBA00048947"/>
    </source>
</evidence>
<feature type="transmembrane region" description="Helical" evidence="13">
    <location>
        <begin position="195"/>
        <end position="219"/>
    </location>
</feature>
<dbReference type="GO" id="GO:0008081">
    <property type="term" value="F:phosphoric diester hydrolase activity"/>
    <property type="evidence" value="ECO:0007669"/>
    <property type="project" value="InterPro"/>
</dbReference>
<dbReference type="Proteomes" id="UP000050790">
    <property type="component" value="Unassembled WGS sequence"/>
</dbReference>
<dbReference type="PANTHER" id="PTHR42758">
    <property type="entry name" value="PHOSPHATIDYLGLYCEROL PHOSPHOLIPASE C"/>
    <property type="match status" value="1"/>
</dbReference>
<sequence length="402" mass="46641">MLGFIATLFVAYSFTSYILLRRPIIFLRRKRLPFEASHISHRGGSGEQIENTLEAFSSSLLVGTNMLETDCHITKDNQVVVFHDDTLDRSTGVSGLVKEFSYEELPTYLKVIEVQFTPGSFCIAESPSSYKIPRLEDLFNKFPNTPINIDIKVNDNLLINEVARLTETYNREHITVWGSMNSKVSKKCELRNKNILTFAPISYVIWIMACYVVGLLPFVPIKYDCFELPLVSVIRSNEFARRRHWDRFLPHTALLLSDLVSLERHASNQIDTLKMNICDFERNLLQRQYSVKNLPSELQSMFMDYVGKISKNRSEKTLTKLMKTLENQKPEKEFPFDPKRVLSSPLFIEHLRKRGLPVFFWVCNNEEDMQKAFELGASGVMTDYPRKLTEFLKKHPEYPKVL</sequence>
<evidence type="ECO:0000256" key="7">
    <source>
        <dbReference type="ARBA" id="ARBA00023136"/>
    </source>
</evidence>
<dbReference type="Pfam" id="PF13653">
    <property type="entry name" value="GDPD_2"/>
    <property type="match status" value="1"/>
</dbReference>
<evidence type="ECO:0000313" key="16">
    <source>
        <dbReference type="WBParaSite" id="SMRG1_34110.2"/>
    </source>
</evidence>
<organism evidence="15 16">
    <name type="scientific">Schistosoma margrebowiei</name>
    <dbReference type="NCBI Taxonomy" id="48269"/>
    <lineage>
        <taxon>Eukaryota</taxon>
        <taxon>Metazoa</taxon>
        <taxon>Spiralia</taxon>
        <taxon>Lophotrochozoa</taxon>
        <taxon>Platyhelminthes</taxon>
        <taxon>Trematoda</taxon>
        <taxon>Digenea</taxon>
        <taxon>Strigeidida</taxon>
        <taxon>Schistosomatoidea</taxon>
        <taxon>Schistosomatidae</taxon>
        <taxon>Schistosoma</taxon>
    </lineage>
</organism>
<evidence type="ECO:0000313" key="15">
    <source>
        <dbReference type="Proteomes" id="UP000050790"/>
    </source>
</evidence>
<dbReference type="InterPro" id="IPR052271">
    <property type="entry name" value="GDPD-Related"/>
</dbReference>
<evidence type="ECO:0000256" key="4">
    <source>
        <dbReference type="ARBA" id="ARBA00022801"/>
    </source>
</evidence>
<comment type="catalytic activity">
    <reaction evidence="9">
        <text>N-(5Z,8Z,11Z,14Z-eicosatetraenoyl)-1-(9Z-octadecenoyl)-sn-glycero-3-phosphoethanolamine + H2O = N-(5Z,8Z,11Z,14Z-eicosatetraenoyl)-ethanolamine + 1-(9Z-octadecenoyl)-sn-glycero-3-phosphate + H(+)</text>
        <dbReference type="Rhea" id="RHEA:45544"/>
        <dbReference type="ChEBI" id="CHEBI:2700"/>
        <dbReference type="ChEBI" id="CHEBI:15377"/>
        <dbReference type="ChEBI" id="CHEBI:15378"/>
        <dbReference type="ChEBI" id="CHEBI:74544"/>
        <dbReference type="ChEBI" id="CHEBI:85223"/>
    </reaction>
    <physiologicalReaction direction="left-to-right" evidence="9">
        <dbReference type="Rhea" id="RHEA:45545"/>
    </physiologicalReaction>
</comment>
<dbReference type="GO" id="GO:0004622">
    <property type="term" value="F:phosphatidylcholine lysophospholipase activity"/>
    <property type="evidence" value="ECO:0007669"/>
    <property type="project" value="TreeGrafter"/>
</dbReference>
<dbReference type="PROSITE" id="PS51704">
    <property type="entry name" value="GP_PDE"/>
    <property type="match status" value="1"/>
</dbReference>
<dbReference type="InterPro" id="IPR017946">
    <property type="entry name" value="PLC-like_Pdiesterase_TIM-brl"/>
</dbReference>
<feature type="domain" description="GP-PDE" evidence="14">
    <location>
        <begin position="36"/>
        <end position="392"/>
    </location>
</feature>